<feature type="coiled-coil region" evidence="1">
    <location>
        <begin position="374"/>
        <end position="411"/>
    </location>
</feature>
<dbReference type="InterPro" id="IPR020012">
    <property type="entry name" value="LysM_FimV"/>
</dbReference>
<comment type="caution">
    <text evidence="5">The sequence shown here is derived from an EMBL/GenBank/DDBJ whole genome shotgun (WGS) entry which is preliminary data.</text>
</comment>
<dbReference type="RefSeq" id="WP_230527132.1">
    <property type="nucleotide sequence ID" value="NZ_JAJGAK010000002.1"/>
</dbReference>
<gene>
    <name evidence="5" type="ORF">LK996_10570</name>
</gene>
<feature type="compositionally biased region" description="Low complexity" evidence="2">
    <location>
        <begin position="432"/>
        <end position="448"/>
    </location>
</feature>
<protein>
    <recommendedName>
        <fullName evidence="4">FimV N-terminal domain-containing protein</fullName>
    </recommendedName>
</protein>
<feature type="transmembrane region" description="Helical" evidence="3">
    <location>
        <begin position="450"/>
        <end position="469"/>
    </location>
</feature>
<name>A0ABS8JIS9_9GAMM</name>
<reference evidence="5" key="1">
    <citation type="submission" date="2021-10" db="EMBL/GenBank/DDBJ databases">
        <authorList>
            <person name="Lyu M."/>
            <person name="Wang X."/>
            <person name="Meng X."/>
            <person name="Xu K."/>
        </authorList>
    </citation>
    <scope>NUCLEOTIDE SEQUENCE</scope>
    <source>
        <strain evidence="5">A6</strain>
    </source>
</reference>
<keyword evidence="3" id="KW-0472">Membrane</keyword>
<dbReference type="InterPro" id="IPR038440">
    <property type="entry name" value="FimV_C_sf"/>
</dbReference>
<keyword evidence="6" id="KW-1185">Reference proteome</keyword>
<sequence length="604" mass="62808">MTLRRIALAIALAVAAGPVAALGLGQIQVKSRVDQPLLAEIPIVSSDPAELEQLQARLASPETFARIGLEPPTGAAADLQFMVALDDRGRPVIRVTSSAPVSQPLVTFLVEVDWGSGRLVREYSALLDTPRTVAAPAQPPIDAPTVAPSNVIERPVAAAPVEAEPIGQPAPPADDATPEAAPDSDKISPDAIAADAPPAPEPEPAPVTAAPAAPTPADRMIVRDGQTLSEIAAGVGQRGYTLDQTMLALLRANPDAFIKGNVNLLKSGAVLRVPPAQDAADLAPREAAAVVRDHLEQWRALTAPAPQPASVASDAAAAPANSAKPASSTATASDATPRTAGARLEIVPPSDRAANTPGSRSGASAGGEGDMLRQQELQQTKEDLAARNAEVEDLKSRVAELEKLQQDQAALIAMKDSKLAAAEQRLAQSNDAQAATTQATPPQQQASTPAWVWGGAGLLVLGVVAWFFTRRRKPAPAPRRAYDTEALAAGIPIDAGLREAPAPKFVEDEKPATQDRAVQDRAVQDWTSAPAKFGAAPTWHAGGGAPGADTAVAEPQTSTQQIDLARAYLDMGDDDAARVILREVLATSRDPMARDTAARMLREL</sequence>
<dbReference type="Pfam" id="PF25800">
    <property type="entry name" value="FimV_N"/>
    <property type="match status" value="1"/>
</dbReference>
<organism evidence="5 6">
    <name type="scientific">Noviluteimonas lactosilytica</name>
    <dbReference type="NCBI Taxonomy" id="2888523"/>
    <lineage>
        <taxon>Bacteria</taxon>
        <taxon>Pseudomonadati</taxon>
        <taxon>Pseudomonadota</taxon>
        <taxon>Gammaproteobacteria</taxon>
        <taxon>Lysobacterales</taxon>
        <taxon>Lysobacteraceae</taxon>
        <taxon>Noviluteimonas</taxon>
    </lineage>
</organism>
<dbReference type="Gene3D" id="1.20.58.2200">
    <property type="match status" value="1"/>
</dbReference>
<evidence type="ECO:0000313" key="6">
    <source>
        <dbReference type="Proteomes" id="UP001165293"/>
    </source>
</evidence>
<keyword evidence="1" id="KW-0175">Coiled coil</keyword>
<keyword evidence="3" id="KW-1133">Transmembrane helix</keyword>
<feature type="domain" description="FimV N-terminal" evidence="4">
    <location>
        <begin position="22"/>
        <end position="130"/>
    </location>
</feature>
<evidence type="ECO:0000256" key="2">
    <source>
        <dbReference type="SAM" id="MobiDB-lite"/>
    </source>
</evidence>
<dbReference type="InterPro" id="IPR020011">
    <property type="entry name" value="FimV_C"/>
</dbReference>
<accession>A0ABS8JIS9</accession>
<feature type="region of interest" description="Disordered" evidence="2">
    <location>
        <begin position="164"/>
        <end position="215"/>
    </location>
</feature>
<dbReference type="NCBIfam" id="TIGR03505">
    <property type="entry name" value="FimV_core"/>
    <property type="match status" value="1"/>
</dbReference>
<dbReference type="EMBL" id="JAJGAK010000002">
    <property type="protein sequence ID" value="MCC8363515.1"/>
    <property type="molecule type" value="Genomic_DNA"/>
</dbReference>
<feature type="region of interest" description="Disordered" evidence="2">
    <location>
        <begin position="306"/>
        <end position="368"/>
    </location>
</feature>
<evidence type="ECO:0000259" key="4">
    <source>
        <dbReference type="Pfam" id="PF25800"/>
    </source>
</evidence>
<proteinExistence type="predicted"/>
<dbReference type="Proteomes" id="UP001165293">
    <property type="component" value="Unassembled WGS sequence"/>
</dbReference>
<dbReference type="InterPro" id="IPR057840">
    <property type="entry name" value="FimV_N"/>
</dbReference>
<feature type="region of interest" description="Disordered" evidence="2">
    <location>
        <begin position="423"/>
        <end position="448"/>
    </location>
</feature>
<evidence type="ECO:0000256" key="1">
    <source>
        <dbReference type="SAM" id="Coils"/>
    </source>
</evidence>
<keyword evidence="3" id="KW-0812">Transmembrane</keyword>
<dbReference type="NCBIfam" id="TIGR03504">
    <property type="entry name" value="FimV_Cterm"/>
    <property type="match status" value="1"/>
</dbReference>
<evidence type="ECO:0000256" key="3">
    <source>
        <dbReference type="SAM" id="Phobius"/>
    </source>
</evidence>
<evidence type="ECO:0000313" key="5">
    <source>
        <dbReference type="EMBL" id="MCC8363515.1"/>
    </source>
</evidence>
<feature type="compositionally biased region" description="Low complexity" evidence="2">
    <location>
        <begin position="306"/>
        <end position="340"/>
    </location>
</feature>
<feature type="compositionally biased region" description="Low complexity" evidence="2">
    <location>
        <begin position="206"/>
        <end position="215"/>
    </location>
</feature>